<comment type="subcellular location">
    <subcellularLocation>
        <location evidence="1">Secreted</location>
    </subcellularLocation>
</comment>
<proteinExistence type="inferred from homology"/>
<dbReference type="GO" id="GO:0005576">
    <property type="term" value="C:extracellular region"/>
    <property type="evidence" value="ECO:0007669"/>
    <property type="project" value="UniProtKB-SubCell"/>
</dbReference>
<dbReference type="Proteomes" id="UP001549921">
    <property type="component" value="Unassembled WGS sequence"/>
</dbReference>
<comment type="caution">
    <text evidence="10">The sequence shown here is derived from an EMBL/GenBank/DDBJ whole genome shotgun (WGS) entry which is preliminary data.</text>
</comment>
<organism evidence="10 11">
    <name type="scientific">Loxostege sticticalis</name>
    <name type="common">Beet webworm moth</name>
    <dbReference type="NCBI Taxonomy" id="481309"/>
    <lineage>
        <taxon>Eukaryota</taxon>
        <taxon>Metazoa</taxon>
        <taxon>Ecdysozoa</taxon>
        <taxon>Arthropoda</taxon>
        <taxon>Hexapoda</taxon>
        <taxon>Insecta</taxon>
        <taxon>Pterygota</taxon>
        <taxon>Neoptera</taxon>
        <taxon>Endopterygota</taxon>
        <taxon>Lepidoptera</taxon>
        <taxon>Glossata</taxon>
        <taxon>Ditrysia</taxon>
        <taxon>Pyraloidea</taxon>
        <taxon>Crambidae</taxon>
        <taxon>Pyraustinae</taxon>
        <taxon>Loxostege</taxon>
    </lineage>
</organism>
<evidence type="ECO:0000259" key="9">
    <source>
        <dbReference type="Pfam" id="PF03769"/>
    </source>
</evidence>
<dbReference type="InterPro" id="IPR005521">
    <property type="entry name" value="Attacin_C"/>
</dbReference>
<sequence length="203" mass="22096">MFALTVILGFLFVGANSQGSVNMAMNMDGTSSYSGNVPLVVNDKGQLSATAKVNLPSGDVSKGLSWDHNNGHGLSVSHTSTDFGSQLTGTGRLNVLNNDNHNLDVTAFATRNMPTKYPGVPNFNTVGGNMDYMFRDRVGASFTAAHTPFLQRTDLSAMGKLNLFKTPDARLDINAGLQRSMMPQFRQTQPFGGFTFTKFFRRR</sequence>
<feature type="signal peptide" evidence="8">
    <location>
        <begin position="1"/>
        <end position="17"/>
    </location>
</feature>
<dbReference type="AlphaFoldDB" id="A0ABD0S9W3"/>
<keyword evidence="8" id="KW-0732">Signal</keyword>
<evidence type="ECO:0000256" key="2">
    <source>
        <dbReference type="ARBA" id="ARBA00007550"/>
    </source>
</evidence>
<feature type="chain" id="PRO_5044876302" description="Attacin C-terminal domain-containing protein" evidence="8">
    <location>
        <begin position="18"/>
        <end position="203"/>
    </location>
</feature>
<evidence type="ECO:0000256" key="1">
    <source>
        <dbReference type="ARBA" id="ARBA00004613"/>
    </source>
</evidence>
<evidence type="ECO:0000313" key="11">
    <source>
        <dbReference type="Proteomes" id="UP001549921"/>
    </source>
</evidence>
<evidence type="ECO:0000256" key="4">
    <source>
        <dbReference type="ARBA" id="ARBA00022529"/>
    </source>
</evidence>
<accession>A0ABD0S9W3</accession>
<dbReference type="Pfam" id="PF03769">
    <property type="entry name" value="Attacin_C"/>
    <property type="match status" value="1"/>
</dbReference>
<protein>
    <recommendedName>
        <fullName evidence="9">Attacin C-terminal domain-containing protein</fullName>
    </recommendedName>
</protein>
<evidence type="ECO:0000256" key="8">
    <source>
        <dbReference type="SAM" id="SignalP"/>
    </source>
</evidence>
<comment type="similarity">
    <text evidence="2">Belongs to the attacin/sarcotoxin-2 family.</text>
</comment>
<name>A0ABD0S9W3_LOXSC</name>
<evidence type="ECO:0000256" key="5">
    <source>
        <dbReference type="ARBA" id="ARBA00022588"/>
    </source>
</evidence>
<dbReference type="GO" id="GO:0045087">
    <property type="term" value="P:innate immune response"/>
    <property type="evidence" value="ECO:0007669"/>
    <property type="project" value="UniProtKB-KW"/>
</dbReference>
<dbReference type="GO" id="GO:0042742">
    <property type="term" value="P:defense response to bacterium"/>
    <property type="evidence" value="ECO:0007669"/>
    <property type="project" value="UniProtKB-KW"/>
</dbReference>
<evidence type="ECO:0000256" key="7">
    <source>
        <dbReference type="ARBA" id="ARBA00023022"/>
    </source>
</evidence>
<keyword evidence="5" id="KW-0399">Innate immunity</keyword>
<keyword evidence="6" id="KW-0391">Immunity</keyword>
<feature type="domain" description="Attacin C-terminal" evidence="9">
    <location>
        <begin position="82"/>
        <end position="200"/>
    </location>
</feature>
<keyword evidence="4" id="KW-0929">Antimicrobial</keyword>
<evidence type="ECO:0000256" key="6">
    <source>
        <dbReference type="ARBA" id="ARBA00022859"/>
    </source>
</evidence>
<keyword evidence="7" id="KW-0044">Antibiotic</keyword>
<evidence type="ECO:0000256" key="3">
    <source>
        <dbReference type="ARBA" id="ARBA00022525"/>
    </source>
</evidence>
<evidence type="ECO:0000313" key="10">
    <source>
        <dbReference type="EMBL" id="KAL0810849.1"/>
    </source>
</evidence>
<gene>
    <name evidence="10" type="ORF">ABMA28_010159</name>
</gene>
<keyword evidence="3" id="KW-0964">Secreted</keyword>
<dbReference type="EMBL" id="JBEDNZ010000025">
    <property type="protein sequence ID" value="KAL0810849.1"/>
    <property type="molecule type" value="Genomic_DNA"/>
</dbReference>
<reference evidence="10 11" key="1">
    <citation type="submission" date="2024-06" db="EMBL/GenBank/DDBJ databases">
        <title>A chromosome-level genome assembly of beet webworm, Loxostege sticticalis.</title>
        <authorList>
            <person name="Zhang Y."/>
        </authorList>
    </citation>
    <scope>NUCLEOTIDE SEQUENCE [LARGE SCALE GENOMIC DNA]</scope>
    <source>
        <strain evidence="10">AQ028</strain>
        <tissue evidence="10">Male pupae</tissue>
    </source>
</reference>